<dbReference type="EMBL" id="MU855637">
    <property type="protein sequence ID" value="KAK3900790.1"/>
    <property type="molecule type" value="Genomic_DNA"/>
</dbReference>
<dbReference type="SUPFAM" id="SSF56112">
    <property type="entry name" value="Protein kinase-like (PK-like)"/>
    <property type="match status" value="1"/>
</dbReference>
<accession>A0AAN6MH74</accession>
<evidence type="ECO:0000256" key="1">
    <source>
        <dbReference type="SAM" id="MobiDB-lite"/>
    </source>
</evidence>
<dbReference type="AlphaFoldDB" id="A0AAN6MH74"/>
<reference evidence="2" key="2">
    <citation type="submission" date="2023-05" db="EMBL/GenBank/DDBJ databases">
        <authorList>
            <consortium name="Lawrence Berkeley National Laboratory"/>
            <person name="Steindorff A."/>
            <person name="Hensen N."/>
            <person name="Bonometti L."/>
            <person name="Westerberg I."/>
            <person name="Brannstrom I.O."/>
            <person name="Guillou S."/>
            <person name="Cros-Aarteil S."/>
            <person name="Calhoun S."/>
            <person name="Haridas S."/>
            <person name="Kuo A."/>
            <person name="Mondo S."/>
            <person name="Pangilinan J."/>
            <person name="Riley R."/>
            <person name="Labutti K."/>
            <person name="Andreopoulos B."/>
            <person name="Lipzen A."/>
            <person name="Chen C."/>
            <person name="Yanf M."/>
            <person name="Daum C."/>
            <person name="Ng V."/>
            <person name="Clum A."/>
            <person name="Ohm R."/>
            <person name="Martin F."/>
            <person name="Silar P."/>
            <person name="Natvig D."/>
            <person name="Lalanne C."/>
            <person name="Gautier V."/>
            <person name="Ament-Velasquez S.L."/>
            <person name="Kruys A."/>
            <person name="Hutchinson M.I."/>
            <person name="Powell A.J."/>
            <person name="Barry K."/>
            <person name="Miller A.N."/>
            <person name="Grigoriev I.V."/>
            <person name="Debuchy R."/>
            <person name="Gladieux P."/>
            <person name="Thoren M.H."/>
            <person name="Johannesson H."/>
        </authorList>
    </citation>
    <scope>NUCLEOTIDE SEQUENCE</scope>
    <source>
        <strain evidence="2">CBS 103.79</strain>
    </source>
</reference>
<dbReference type="InterPro" id="IPR011009">
    <property type="entry name" value="Kinase-like_dom_sf"/>
</dbReference>
<comment type="caution">
    <text evidence="2">The sequence shown here is derived from an EMBL/GenBank/DDBJ whole genome shotgun (WGS) entry which is preliminary data.</text>
</comment>
<keyword evidence="3" id="KW-1185">Reference proteome</keyword>
<evidence type="ECO:0000313" key="3">
    <source>
        <dbReference type="Proteomes" id="UP001303889"/>
    </source>
</evidence>
<protein>
    <recommendedName>
        <fullName evidence="4">Protein kinase domain-containing protein</fullName>
    </recommendedName>
</protein>
<dbReference type="Proteomes" id="UP001303889">
    <property type="component" value="Unassembled WGS sequence"/>
</dbReference>
<name>A0AAN6MH74_9PEZI</name>
<organism evidence="2 3">
    <name type="scientific">Staphylotrichum tortipilum</name>
    <dbReference type="NCBI Taxonomy" id="2831512"/>
    <lineage>
        <taxon>Eukaryota</taxon>
        <taxon>Fungi</taxon>
        <taxon>Dikarya</taxon>
        <taxon>Ascomycota</taxon>
        <taxon>Pezizomycotina</taxon>
        <taxon>Sordariomycetes</taxon>
        <taxon>Sordariomycetidae</taxon>
        <taxon>Sordariales</taxon>
        <taxon>Chaetomiaceae</taxon>
        <taxon>Staphylotrichum</taxon>
    </lineage>
</organism>
<gene>
    <name evidence="2" type="ORF">C8A05DRAFT_45436</name>
</gene>
<sequence>MSSNLPPPRFWSPPPDPFKPPLPYQPGFTVPIARHTPPPPFGDRRHAPTNFHNLSAINLHTATQTEVVLASPPLEADTLTPPPPGETATLTVLSPIAVSDDRGAQIVLCRITPASGAPYRAAAKIFDPLYYPFAHPDASYVPQNIARLADVAYSHEAAAYEHLQHRPDLPVPKYFGAWTFELAVETPQGRRRRAVRVVVMEYVPGRSIREIAESRVLAGGFSVEERLEVLAGALEAAVVVRHSGVDQRDLAGRNVILRETTGRDKATGEKEALKHRVVLIDFDTAEVTSLTLRGAHPHELLPRPQNPMALFWHDSLPEFEGWKPAEWEYGGSSVRRGWLRERFGGRRGEEYEPVGELED</sequence>
<evidence type="ECO:0000313" key="2">
    <source>
        <dbReference type="EMBL" id="KAK3900790.1"/>
    </source>
</evidence>
<feature type="region of interest" description="Disordered" evidence="1">
    <location>
        <begin position="1"/>
        <end position="22"/>
    </location>
</feature>
<dbReference type="Gene3D" id="1.10.510.10">
    <property type="entry name" value="Transferase(Phosphotransferase) domain 1"/>
    <property type="match status" value="1"/>
</dbReference>
<evidence type="ECO:0008006" key="4">
    <source>
        <dbReference type="Google" id="ProtNLM"/>
    </source>
</evidence>
<proteinExistence type="predicted"/>
<reference evidence="2" key="1">
    <citation type="journal article" date="2023" name="Mol. Phylogenet. Evol.">
        <title>Genome-scale phylogeny and comparative genomics of the fungal order Sordariales.</title>
        <authorList>
            <person name="Hensen N."/>
            <person name="Bonometti L."/>
            <person name="Westerberg I."/>
            <person name="Brannstrom I.O."/>
            <person name="Guillou S."/>
            <person name="Cros-Aarteil S."/>
            <person name="Calhoun S."/>
            <person name="Haridas S."/>
            <person name="Kuo A."/>
            <person name="Mondo S."/>
            <person name="Pangilinan J."/>
            <person name="Riley R."/>
            <person name="LaButti K."/>
            <person name="Andreopoulos B."/>
            <person name="Lipzen A."/>
            <person name="Chen C."/>
            <person name="Yan M."/>
            <person name="Daum C."/>
            <person name="Ng V."/>
            <person name="Clum A."/>
            <person name="Steindorff A."/>
            <person name="Ohm R.A."/>
            <person name="Martin F."/>
            <person name="Silar P."/>
            <person name="Natvig D.O."/>
            <person name="Lalanne C."/>
            <person name="Gautier V."/>
            <person name="Ament-Velasquez S.L."/>
            <person name="Kruys A."/>
            <person name="Hutchinson M.I."/>
            <person name="Powell A.J."/>
            <person name="Barry K."/>
            <person name="Miller A.N."/>
            <person name="Grigoriev I.V."/>
            <person name="Debuchy R."/>
            <person name="Gladieux P."/>
            <person name="Hiltunen Thoren M."/>
            <person name="Johannesson H."/>
        </authorList>
    </citation>
    <scope>NUCLEOTIDE SEQUENCE</scope>
    <source>
        <strain evidence="2">CBS 103.79</strain>
    </source>
</reference>